<keyword evidence="9" id="KW-0594">Phospholipid biosynthesis</keyword>
<dbReference type="Gene3D" id="2.60.200.40">
    <property type="match status" value="1"/>
</dbReference>
<evidence type="ECO:0000256" key="7">
    <source>
        <dbReference type="ARBA" id="ARBA00022840"/>
    </source>
</evidence>
<keyword evidence="5" id="KW-0547">Nucleotide-binding</keyword>
<evidence type="ECO:0000259" key="11">
    <source>
        <dbReference type="PROSITE" id="PS50146"/>
    </source>
</evidence>
<keyword evidence="4" id="KW-0808">Transferase</keyword>
<keyword evidence="10" id="KW-1208">Phospholipid metabolism</keyword>
<evidence type="ECO:0000256" key="9">
    <source>
        <dbReference type="ARBA" id="ARBA00023209"/>
    </source>
</evidence>
<evidence type="ECO:0000313" key="13">
    <source>
        <dbReference type="Proteomes" id="UP000192527"/>
    </source>
</evidence>
<dbReference type="PROSITE" id="PS50146">
    <property type="entry name" value="DAGK"/>
    <property type="match status" value="1"/>
</dbReference>
<dbReference type="OrthoDB" id="142078at2"/>
<keyword evidence="8" id="KW-0443">Lipid metabolism</keyword>
<keyword evidence="13" id="KW-1185">Reference proteome</keyword>
<dbReference type="GO" id="GO:0005524">
    <property type="term" value="F:ATP binding"/>
    <property type="evidence" value="ECO:0007669"/>
    <property type="project" value="UniProtKB-KW"/>
</dbReference>
<evidence type="ECO:0000256" key="1">
    <source>
        <dbReference type="ARBA" id="ARBA00001946"/>
    </source>
</evidence>
<dbReference type="PANTHER" id="PTHR12358:SF107">
    <property type="entry name" value="LIPID KINASE BMRU-RELATED"/>
    <property type="match status" value="1"/>
</dbReference>
<evidence type="ECO:0000256" key="10">
    <source>
        <dbReference type="ARBA" id="ARBA00023264"/>
    </source>
</evidence>
<keyword evidence="3" id="KW-0444">Lipid biosynthesis</keyword>
<evidence type="ECO:0000256" key="4">
    <source>
        <dbReference type="ARBA" id="ARBA00022679"/>
    </source>
</evidence>
<dbReference type="GO" id="GO:0005886">
    <property type="term" value="C:plasma membrane"/>
    <property type="evidence" value="ECO:0007669"/>
    <property type="project" value="TreeGrafter"/>
</dbReference>
<comment type="cofactor">
    <cofactor evidence="1">
        <name>Mg(2+)</name>
        <dbReference type="ChEBI" id="CHEBI:18420"/>
    </cofactor>
</comment>
<dbReference type="Pfam" id="PF19279">
    <property type="entry name" value="YegS_C"/>
    <property type="match status" value="1"/>
</dbReference>
<dbReference type="GO" id="GO:0004143">
    <property type="term" value="F:ATP-dependent diacylglycerol kinase activity"/>
    <property type="evidence" value="ECO:0007669"/>
    <property type="project" value="TreeGrafter"/>
</dbReference>
<dbReference type="STRING" id="402384.HM131_19405"/>
<dbReference type="Gene3D" id="3.40.50.10330">
    <property type="entry name" value="Probable inorganic polyphosphate/atp-NAD kinase, domain 1"/>
    <property type="match status" value="1"/>
</dbReference>
<dbReference type="InterPro" id="IPR017438">
    <property type="entry name" value="ATP-NAD_kinase_N"/>
</dbReference>
<name>A0A1W5ZZQ9_9BACI</name>
<dbReference type="EMBL" id="CP020772">
    <property type="protein sequence ID" value="ARI78855.1"/>
    <property type="molecule type" value="Genomic_DNA"/>
</dbReference>
<gene>
    <name evidence="12" type="ORF">HM131_19405</name>
</gene>
<protein>
    <submittedName>
        <fullName evidence="12">Diacylglycerol kinase</fullName>
    </submittedName>
</protein>
<keyword evidence="7" id="KW-0067">ATP-binding</keyword>
<dbReference type="InterPro" id="IPR045540">
    <property type="entry name" value="YegS/DAGK_C"/>
</dbReference>
<evidence type="ECO:0000313" key="12">
    <source>
        <dbReference type="EMBL" id="ARI78855.1"/>
    </source>
</evidence>
<feature type="domain" description="DAGKc" evidence="11">
    <location>
        <begin position="2"/>
        <end position="133"/>
    </location>
</feature>
<comment type="similarity">
    <text evidence="2">Belongs to the diacylglycerol/lipid kinase family.</text>
</comment>
<dbReference type="InterPro" id="IPR005218">
    <property type="entry name" value="Diacylglycerol/lipid_kinase"/>
</dbReference>
<evidence type="ECO:0000256" key="8">
    <source>
        <dbReference type="ARBA" id="ARBA00023098"/>
    </source>
</evidence>
<dbReference type="Proteomes" id="UP000192527">
    <property type="component" value="Chromosome"/>
</dbReference>
<dbReference type="InterPro" id="IPR001206">
    <property type="entry name" value="Diacylglycerol_kinase_cat_dom"/>
</dbReference>
<dbReference type="InterPro" id="IPR050187">
    <property type="entry name" value="Lipid_Phosphate_FormReg"/>
</dbReference>
<evidence type="ECO:0000256" key="2">
    <source>
        <dbReference type="ARBA" id="ARBA00005983"/>
    </source>
</evidence>
<dbReference type="GO" id="GO:0008654">
    <property type="term" value="P:phospholipid biosynthetic process"/>
    <property type="evidence" value="ECO:0007669"/>
    <property type="project" value="UniProtKB-KW"/>
</dbReference>
<dbReference type="SUPFAM" id="SSF111331">
    <property type="entry name" value="NAD kinase/diacylglycerol kinase-like"/>
    <property type="match status" value="1"/>
</dbReference>
<proteinExistence type="inferred from homology"/>
<sequence length="309" mass="34433">MARYEKGLFIYNGNSDSNELKQGLSQTLHVLTPYFKELKVIQTQSVEELDAVCKGQAAEVDVLFILGGDGTLHECINSLAELEKRPILGVLPGGTCNDFSRVLGIPQNLKQAAEAIMEGEEVSVDAGKTETEYFINFWGIGLVTQTSFNIDEEQKSRLGVLSYFISALKTMGQARPFEFTIDIDGERLEGEAVMILVMNGRFIGTRQVPVPTIDLHDGNMDVLIIKNSNLTLFKELMTMKRPWADEDRFQELHHRQGKEIWIEVDSSQEIDMDGEIKGETPASIKVLNDHFTFLSGGSTGFQLFSNGES</sequence>
<dbReference type="Pfam" id="PF00781">
    <property type="entry name" value="DAGK_cat"/>
    <property type="match status" value="1"/>
</dbReference>
<dbReference type="AlphaFoldDB" id="A0A1W5ZZQ9"/>
<dbReference type="InterPro" id="IPR016064">
    <property type="entry name" value="NAD/diacylglycerol_kinase_sf"/>
</dbReference>
<evidence type="ECO:0000256" key="3">
    <source>
        <dbReference type="ARBA" id="ARBA00022516"/>
    </source>
</evidence>
<dbReference type="KEGG" id="hmn:HM131_19405"/>
<reference evidence="12 13" key="1">
    <citation type="submission" date="2017-04" db="EMBL/GenBank/DDBJ databases">
        <title>The whole genome sequencing and assembly of Halobacillus mangrovi strain.</title>
        <authorList>
            <person name="Lee S.-J."/>
            <person name="Park M.-K."/>
            <person name="Kim J.-Y."/>
            <person name="Lee Y.-J."/>
            <person name="Yi H."/>
            <person name="Bahn Y.-S."/>
            <person name="Kim J.F."/>
            <person name="Lee D.-W."/>
        </authorList>
    </citation>
    <scope>NUCLEOTIDE SEQUENCE [LARGE SCALE GENOMIC DNA]</scope>
    <source>
        <strain evidence="12 13">KTB 131</strain>
    </source>
</reference>
<keyword evidence="6 12" id="KW-0418">Kinase</keyword>
<accession>A0A1W5ZZQ9</accession>
<organism evidence="12 13">
    <name type="scientific">Halobacillus mangrovi</name>
    <dbReference type="NCBI Taxonomy" id="402384"/>
    <lineage>
        <taxon>Bacteria</taxon>
        <taxon>Bacillati</taxon>
        <taxon>Bacillota</taxon>
        <taxon>Bacilli</taxon>
        <taxon>Bacillales</taxon>
        <taxon>Bacillaceae</taxon>
        <taxon>Halobacillus</taxon>
    </lineage>
</organism>
<evidence type="ECO:0000256" key="5">
    <source>
        <dbReference type="ARBA" id="ARBA00022741"/>
    </source>
</evidence>
<dbReference type="SMART" id="SM00046">
    <property type="entry name" value="DAGKc"/>
    <property type="match status" value="1"/>
</dbReference>
<dbReference type="PANTHER" id="PTHR12358">
    <property type="entry name" value="SPHINGOSINE KINASE"/>
    <property type="match status" value="1"/>
</dbReference>
<dbReference type="NCBIfam" id="TIGR00147">
    <property type="entry name" value="YegS/Rv2252/BmrU family lipid kinase"/>
    <property type="match status" value="1"/>
</dbReference>
<evidence type="ECO:0000256" key="6">
    <source>
        <dbReference type="ARBA" id="ARBA00022777"/>
    </source>
</evidence>
<dbReference type="RefSeq" id="WP_085031312.1">
    <property type="nucleotide sequence ID" value="NZ_CP020772.1"/>
</dbReference>